<sequence length="58" mass="6550">MAITAQRPFFQQPKQEKLKASTLLSYPNVIIKNPSQVLAKLLNILYDGKDKLHIITGI</sequence>
<evidence type="ECO:0000313" key="2">
    <source>
        <dbReference type="Proteomes" id="UP001165960"/>
    </source>
</evidence>
<accession>A0ACC2SJ52</accession>
<dbReference type="Proteomes" id="UP001165960">
    <property type="component" value="Unassembled WGS sequence"/>
</dbReference>
<keyword evidence="2" id="KW-1185">Reference proteome</keyword>
<evidence type="ECO:0000313" key="1">
    <source>
        <dbReference type="EMBL" id="KAJ9062322.1"/>
    </source>
</evidence>
<protein>
    <submittedName>
        <fullName evidence="1">Uncharacterized protein</fullName>
    </submittedName>
</protein>
<comment type="caution">
    <text evidence="1">The sequence shown here is derived from an EMBL/GenBank/DDBJ whole genome shotgun (WGS) entry which is preliminary data.</text>
</comment>
<name>A0ACC2SJ52_9FUNG</name>
<gene>
    <name evidence="1" type="ORF">DSO57_1012113</name>
</gene>
<organism evidence="1 2">
    <name type="scientific">Entomophthora muscae</name>
    <dbReference type="NCBI Taxonomy" id="34485"/>
    <lineage>
        <taxon>Eukaryota</taxon>
        <taxon>Fungi</taxon>
        <taxon>Fungi incertae sedis</taxon>
        <taxon>Zoopagomycota</taxon>
        <taxon>Entomophthoromycotina</taxon>
        <taxon>Entomophthoromycetes</taxon>
        <taxon>Entomophthorales</taxon>
        <taxon>Entomophthoraceae</taxon>
        <taxon>Entomophthora</taxon>
    </lineage>
</organism>
<dbReference type="EMBL" id="QTSX02005013">
    <property type="protein sequence ID" value="KAJ9062322.1"/>
    <property type="molecule type" value="Genomic_DNA"/>
</dbReference>
<reference evidence="1" key="1">
    <citation type="submission" date="2022-04" db="EMBL/GenBank/DDBJ databases">
        <title>Genome of the entomopathogenic fungus Entomophthora muscae.</title>
        <authorList>
            <person name="Elya C."/>
            <person name="Lovett B.R."/>
            <person name="Lee E."/>
            <person name="Macias A.M."/>
            <person name="Hajek A.E."/>
            <person name="De Bivort B.L."/>
            <person name="Kasson M.T."/>
            <person name="De Fine Licht H.H."/>
            <person name="Stajich J.E."/>
        </authorList>
    </citation>
    <scope>NUCLEOTIDE SEQUENCE</scope>
    <source>
        <strain evidence="1">Berkeley</strain>
    </source>
</reference>
<proteinExistence type="predicted"/>